<dbReference type="Gene3D" id="1.10.10.10">
    <property type="entry name" value="Winged helix-like DNA-binding domain superfamily/Winged helix DNA-binding domain"/>
    <property type="match status" value="1"/>
</dbReference>
<dbReference type="SMART" id="SM00345">
    <property type="entry name" value="HTH_GNTR"/>
    <property type="match status" value="1"/>
</dbReference>
<dbReference type="Pfam" id="PF00392">
    <property type="entry name" value="GntR"/>
    <property type="match status" value="1"/>
</dbReference>
<protein>
    <submittedName>
        <fullName evidence="5">FCD domain-containing protein</fullName>
    </submittedName>
</protein>
<dbReference type="EMBL" id="JALGBI010000001">
    <property type="protein sequence ID" value="MCJ0761632.1"/>
    <property type="molecule type" value="Genomic_DNA"/>
</dbReference>
<dbReference type="InterPro" id="IPR036388">
    <property type="entry name" value="WH-like_DNA-bd_sf"/>
</dbReference>
<proteinExistence type="predicted"/>
<evidence type="ECO:0000313" key="5">
    <source>
        <dbReference type="EMBL" id="MCJ0761632.1"/>
    </source>
</evidence>
<organism evidence="5 6">
    <name type="scientific">Variovorax terrae</name>
    <dbReference type="NCBI Taxonomy" id="2923278"/>
    <lineage>
        <taxon>Bacteria</taxon>
        <taxon>Pseudomonadati</taxon>
        <taxon>Pseudomonadota</taxon>
        <taxon>Betaproteobacteria</taxon>
        <taxon>Burkholderiales</taxon>
        <taxon>Comamonadaceae</taxon>
        <taxon>Variovorax</taxon>
    </lineage>
</organism>
<dbReference type="PRINTS" id="PR00035">
    <property type="entry name" value="HTHGNTR"/>
</dbReference>
<dbReference type="PANTHER" id="PTHR43537">
    <property type="entry name" value="TRANSCRIPTIONAL REGULATOR, GNTR FAMILY"/>
    <property type="match status" value="1"/>
</dbReference>
<feature type="domain" description="HTH gntR-type" evidence="4">
    <location>
        <begin position="11"/>
        <end position="79"/>
    </location>
</feature>
<dbReference type="CDD" id="cd07377">
    <property type="entry name" value="WHTH_GntR"/>
    <property type="match status" value="1"/>
</dbReference>
<dbReference type="InterPro" id="IPR036390">
    <property type="entry name" value="WH_DNA-bd_sf"/>
</dbReference>
<dbReference type="Pfam" id="PF07729">
    <property type="entry name" value="FCD"/>
    <property type="match status" value="1"/>
</dbReference>
<dbReference type="Proteomes" id="UP001139447">
    <property type="component" value="Unassembled WGS sequence"/>
</dbReference>
<accession>A0A9X2AMU7</accession>
<keyword evidence="6" id="KW-1185">Reference proteome</keyword>
<gene>
    <name evidence="5" type="ORF">MMF98_00235</name>
</gene>
<dbReference type="SUPFAM" id="SSF48008">
    <property type="entry name" value="GntR ligand-binding domain-like"/>
    <property type="match status" value="1"/>
</dbReference>
<dbReference type="GO" id="GO:0003700">
    <property type="term" value="F:DNA-binding transcription factor activity"/>
    <property type="evidence" value="ECO:0007669"/>
    <property type="project" value="InterPro"/>
</dbReference>
<dbReference type="AlphaFoldDB" id="A0A9X2AMU7"/>
<sequence length="232" mass="26015">MSVAANPLFSVDPAQALRQTLLHGLQNGRWAPGERLPTERELCERYGVGRSALRRVLREFKASGFIEQTVGSGTYVAERVRERLPPRPSAASAISPAELMEARLLFEPLLVDLIVSKATAADFEALEECCRQGEAAPTLAEFEHWDGALHQRLAEATHNAFFVSVFQLATEARERGEWGLLKQKSVTPERRARYQQEHRALVQALKQRDADTARQRLAEHLANVRLNLLGRV</sequence>
<keyword evidence="3" id="KW-0804">Transcription</keyword>
<dbReference type="GO" id="GO:0003677">
    <property type="term" value="F:DNA binding"/>
    <property type="evidence" value="ECO:0007669"/>
    <property type="project" value="UniProtKB-KW"/>
</dbReference>
<dbReference type="InterPro" id="IPR000524">
    <property type="entry name" value="Tscrpt_reg_HTH_GntR"/>
</dbReference>
<dbReference type="InterPro" id="IPR011711">
    <property type="entry name" value="GntR_C"/>
</dbReference>
<evidence type="ECO:0000256" key="2">
    <source>
        <dbReference type="ARBA" id="ARBA00023125"/>
    </source>
</evidence>
<keyword evidence="1" id="KW-0805">Transcription regulation</keyword>
<dbReference type="InterPro" id="IPR008920">
    <property type="entry name" value="TF_FadR/GntR_C"/>
</dbReference>
<dbReference type="PANTHER" id="PTHR43537:SF5">
    <property type="entry name" value="UXU OPERON TRANSCRIPTIONAL REGULATOR"/>
    <property type="match status" value="1"/>
</dbReference>
<comment type="caution">
    <text evidence="5">The sequence shown here is derived from an EMBL/GenBank/DDBJ whole genome shotgun (WGS) entry which is preliminary data.</text>
</comment>
<name>A0A9X2AMU7_9BURK</name>
<evidence type="ECO:0000256" key="1">
    <source>
        <dbReference type="ARBA" id="ARBA00023015"/>
    </source>
</evidence>
<evidence type="ECO:0000256" key="3">
    <source>
        <dbReference type="ARBA" id="ARBA00023163"/>
    </source>
</evidence>
<evidence type="ECO:0000259" key="4">
    <source>
        <dbReference type="PROSITE" id="PS50949"/>
    </source>
</evidence>
<keyword evidence="2" id="KW-0238">DNA-binding</keyword>
<dbReference type="RefSeq" id="WP_243302745.1">
    <property type="nucleotide sequence ID" value="NZ_JALGBI010000001.1"/>
</dbReference>
<evidence type="ECO:0000313" key="6">
    <source>
        <dbReference type="Proteomes" id="UP001139447"/>
    </source>
</evidence>
<dbReference type="SMART" id="SM00895">
    <property type="entry name" value="FCD"/>
    <property type="match status" value="1"/>
</dbReference>
<dbReference type="SUPFAM" id="SSF46785">
    <property type="entry name" value="Winged helix' DNA-binding domain"/>
    <property type="match status" value="1"/>
</dbReference>
<dbReference type="Gene3D" id="1.20.120.530">
    <property type="entry name" value="GntR ligand-binding domain-like"/>
    <property type="match status" value="1"/>
</dbReference>
<dbReference type="PROSITE" id="PS50949">
    <property type="entry name" value="HTH_GNTR"/>
    <property type="match status" value="1"/>
</dbReference>
<reference evidence="5" key="1">
    <citation type="submission" date="2022-03" db="EMBL/GenBank/DDBJ databases">
        <authorList>
            <person name="Woo C.Y."/>
        </authorList>
    </citation>
    <scope>NUCLEOTIDE SEQUENCE</scope>
    <source>
        <strain evidence="5">CYS-02</strain>
    </source>
</reference>